<evidence type="ECO:0000313" key="3">
    <source>
        <dbReference type="EMBL" id="KAK4543270.1"/>
    </source>
</evidence>
<dbReference type="SUPFAM" id="SSF57756">
    <property type="entry name" value="Retrovirus zinc finger-like domains"/>
    <property type="match status" value="1"/>
</dbReference>
<dbReference type="EMBL" id="JAXUIC010000338">
    <property type="protein sequence ID" value="KAK4543270.1"/>
    <property type="molecule type" value="Genomic_DNA"/>
</dbReference>
<keyword evidence="4" id="KW-1185">Reference proteome</keyword>
<proteinExistence type="predicted"/>
<dbReference type="Proteomes" id="UP001324115">
    <property type="component" value="Unassembled WGS sequence"/>
</dbReference>
<evidence type="ECO:0000313" key="4">
    <source>
        <dbReference type="Proteomes" id="UP001324115"/>
    </source>
</evidence>
<keyword evidence="1" id="KW-0862">Zinc</keyword>
<keyword evidence="1" id="KW-0863">Zinc-finger</keyword>
<dbReference type="PANTHER" id="PTHR34222:SF99">
    <property type="entry name" value="PROTEIN, PUTATIVE-RELATED"/>
    <property type="match status" value="1"/>
</dbReference>
<evidence type="ECO:0000256" key="1">
    <source>
        <dbReference type="PROSITE-ProRule" id="PRU00047"/>
    </source>
</evidence>
<feature type="domain" description="CCHC-type" evidence="2">
    <location>
        <begin position="203"/>
        <end position="216"/>
    </location>
</feature>
<gene>
    <name evidence="3" type="ORF">RGQ29_033152</name>
</gene>
<evidence type="ECO:0000259" key="2">
    <source>
        <dbReference type="PROSITE" id="PS50158"/>
    </source>
</evidence>
<name>A0AAN7I5N1_QUERU</name>
<protein>
    <recommendedName>
        <fullName evidence="2">CCHC-type domain-containing protein</fullName>
    </recommendedName>
</protein>
<dbReference type="InterPro" id="IPR001878">
    <property type="entry name" value="Znf_CCHC"/>
</dbReference>
<dbReference type="InterPro" id="IPR036875">
    <property type="entry name" value="Znf_CCHC_sf"/>
</dbReference>
<keyword evidence="1" id="KW-0479">Metal-binding</keyword>
<dbReference type="PROSITE" id="PS50158">
    <property type="entry name" value="ZF_CCHC"/>
    <property type="match status" value="1"/>
</dbReference>
<sequence length="327" mass="35961">MASASNSSSTSSKQDLAILVEDISNPLFLQHAKSPGAMLVSEVLIVSPQIKISITYRDTTLEIWNDLRDMHSQGNGPRVFQLQKDIASINRGDSSITTYFTQLEVYWDQLKNFRPTITCSCEKCTCNISQRIQNLHFQDLVMQFLMGLSDSYSQIKGQRNVGNSNVHIESTALVVKGSNSIVINSNSGFSGGKNSMGKDRPICTHCGKHGHTMEKCFKLHGFPPGFKSKRKTSMVNQVGIQDGIAEKGKSSNDATQFPFTQEQCQQFLAMLGNQMQATTQLNMGTKEVHMASSVIKPHSDSQLASSASASKSDNALTMLSISSFWRS</sequence>
<organism evidence="3 4">
    <name type="scientific">Quercus rubra</name>
    <name type="common">Northern red oak</name>
    <name type="synonym">Quercus borealis</name>
    <dbReference type="NCBI Taxonomy" id="3512"/>
    <lineage>
        <taxon>Eukaryota</taxon>
        <taxon>Viridiplantae</taxon>
        <taxon>Streptophyta</taxon>
        <taxon>Embryophyta</taxon>
        <taxon>Tracheophyta</taxon>
        <taxon>Spermatophyta</taxon>
        <taxon>Magnoliopsida</taxon>
        <taxon>eudicotyledons</taxon>
        <taxon>Gunneridae</taxon>
        <taxon>Pentapetalae</taxon>
        <taxon>rosids</taxon>
        <taxon>fabids</taxon>
        <taxon>Fagales</taxon>
        <taxon>Fagaceae</taxon>
        <taxon>Quercus</taxon>
    </lineage>
</organism>
<dbReference type="GO" id="GO:0008270">
    <property type="term" value="F:zinc ion binding"/>
    <property type="evidence" value="ECO:0007669"/>
    <property type="project" value="UniProtKB-KW"/>
</dbReference>
<dbReference type="AlphaFoldDB" id="A0AAN7I5N1"/>
<dbReference type="PANTHER" id="PTHR34222">
    <property type="entry name" value="GAG_PRE-INTEGRS DOMAIN-CONTAINING PROTEIN"/>
    <property type="match status" value="1"/>
</dbReference>
<accession>A0AAN7I5N1</accession>
<reference evidence="3 4" key="1">
    <citation type="journal article" date="2023" name="G3 (Bethesda)">
        <title>A haplotype-resolved chromosome-scale genome for Quercus rubra L. provides insights into the genetics of adaptive traits for red oak species.</title>
        <authorList>
            <person name="Kapoor B."/>
            <person name="Jenkins J."/>
            <person name="Schmutz J."/>
            <person name="Zhebentyayeva T."/>
            <person name="Kuelheim C."/>
            <person name="Coggeshall M."/>
            <person name="Heim C."/>
            <person name="Lasky J.R."/>
            <person name="Leites L."/>
            <person name="Islam-Faridi N."/>
            <person name="Romero-Severson J."/>
            <person name="DeLeo V.L."/>
            <person name="Lucas S.M."/>
            <person name="Lazic D."/>
            <person name="Gailing O."/>
            <person name="Carlson J."/>
            <person name="Staton M."/>
        </authorList>
    </citation>
    <scope>NUCLEOTIDE SEQUENCE [LARGE SCALE GENOMIC DNA]</scope>
    <source>
        <strain evidence="3">Pseudo-F2</strain>
    </source>
</reference>
<dbReference type="GO" id="GO:0003676">
    <property type="term" value="F:nucleic acid binding"/>
    <property type="evidence" value="ECO:0007669"/>
    <property type="project" value="InterPro"/>
</dbReference>
<comment type="caution">
    <text evidence="3">The sequence shown here is derived from an EMBL/GenBank/DDBJ whole genome shotgun (WGS) entry which is preliminary data.</text>
</comment>